<organism evidence="1 2">
    <name type="scientific">Aeromicrobium alkaliterrae</name>
    <dbReference type="NCBI Taxonomy" id="302168"/>
    <lineage>
        <taxon>Bacteria</taxon>
        <taxon>Bacillati</taxon>
        <taxon>Actinomycetota</taxon>
        <taxon>Actinomycetes</taxon>
        <taxon>Propionibacteriales</taxon>
        <taxon>Nocardioidaceae</taxon>
        <taxon>Aeromicrobium</taxon>
    </lineage>
</organism>
<evidence type="ECO:0000313" key="2">
    <source>
        <dbReference type="Proteomes" id="UP001501057"/>
    </source>
</evidence>
<dbReference type="EMBL" id="BAAAME010000004">
    <property type="protein sequence ID" value="GAA1742680.1"/>
    <property type="molecule type" value="Genomic_DNA"/>
</dbReference>
<accession>A0ABN2JXW8</accession>
<sequence>MSTHYFIDETKAKGYVVVIASCPSESLAAMRRVVSRLVLPGQRSIHMKNESPRRRRQIAGAFVGLSERGIQATVLDAGRGPESERLRRARALRAVVALTAEGPSGNLVLDLDRTMLARDRRVLSSALREFSADHLSYAHLPFSAEPLLAIPDVVAWSWARGGEWRARIQPLIRDHRDV</sequence>
<keyword evidence="2" id="KW-1185">Reference proteome</keyword>
<comment type="caution">
    <text evidence="1">The sequence shown here is derived from an EMBL/GenBank/DDBJ whole genome shotgun (WGS) entry which is preliminary data.</text>
</comment>
<gene>
    <name evidence="1" type="ORF">GCM10009710_23510</name>
</gene>
<evidence type="ECO:0008006" key="3">
    <source>
        <dbReference type="Google" id="ProtNLM"/>
    </source>
</evidence>
<dbReference type="Proteomes" id="UP001501057">
    <property type="component" value="Unassembled WGS sequence"/>
</dbReference>
<dbReference type="RefSeq" id="WP_344201718.1">
    <property type="nucleotide sequence ID" value="NZ_BAAAME010000004.1"/>
</dbReference>
<name>A0ABN2JXW8_9ACTN</name>
<protein>
    <recommendedName>
        <fullName evidence="3">DUF3800 domain-containing protein</fullName>
    </recommendedName>
</protein>
<reference evidence="1 2" key="1">
    <citation type="journal article" date="2019" name="Int. J. Syst. Evol. Microbiol.">
        <title>The Global Catalogue of Microorganisms (GCM) 10K type strain sequencing project: providing services to taxonomists for standard genome sequencing and annotation.</title>
        <authorList>
            <consortium name="The Broad Institute Genomics Platform"/>
            <consortium name="The Broad Institute Genome Sequencing Center for Infectious Disease"/>
            <person name="Wu L."/>
            <person name="Ma J."/>
        </authorList>
    </citation>
    <scope>NUCLEOTIDE SEQUENCE [LARGE SCALE GENOMIC DNA]</scope>
    <source>
        <strain evidence="1 2">JCM 13518</strain>
    </source>
</reference>
<proteinExistence type="predicted"/>
<evidence type="ECO:0000313" key="1">
    <source>
        <dbReference type="EMBL" id="GAA1742680.1"/>
    </source>
</evidence>